<evidence type="ECO:0000259" key="3">
    <source>
        <dbReference type="SMART" id="SM00331"/>
    </source>
</evidence>
<dbReference type="InterPro" id="IPR001932">
    <property type="entry name" value="PPM-type_phosphatase-like_dom"/>
</dbReference>
<dbReference type="EMBL" id="CAEZYQ010000001">
    <property type="protein sequence ID" value="CAB4724539.1"/>
    <property type="molecule type" value="Genomic_DNA"/>
</dbReference>
<feature type="domain" description="PPM-type phosphatase" evidence="3">
    <location>
        <begin position="179"/>
        <end position="390"/>
    </location>
</feature>
<keyword evidence="1" id="KW-0378">Hydrolase</keyword>
<dbReference type="Pfam" id="PF07228">
    <property type="entry name" value="SpoIIE"/>
    <property type="match status" value="1"/>
</dbReference>
<dbReference type="Pfam" id="PF01590">
    <property type="entry name" value="GAF"/>
    <property type="match status" value="1"/>
</dbReference>
<gene>
    <name evidence="4" type="ORF">UFOPK2761_00047</name>
</gene>
<name>A0A6J6RQ14_9ZZZZ</name>
<dbReference type="InterPro" id="IPR052016">
    <property type="entry name" value="Bact_Sigma-Reg"/>
</dbReference>
<organism evidence="4">
    <name type="scientific">freshwater metagenome</name>
    <dbReference type="NCBI Taxonomy" id="449393"/>
    <lineage>
        <taxon>unclassified sequences</taxon>
        <taxon>metagenomes</taxon>
        <taxon>ecological metagenomes</taxon>
    </lineage>
</organism>
<accession>A0A6J6RQ14</accession>
<reference evidence="4" key="1">
    <citation type="submission" date="2020-05" db="EMBL/GenBank/DDBJ databases">
        <authorList>
            <person name="Chiriac C."/>
            <person name="Salcher M."/>
            <person name="Ghai R."/>
            <person name="Kavagutti S V."/>
        </authorList>
    </citation>
    <scope>NUCLEOTIDE SEQUENCE</scope>
</reference>
<proteinExistence type="predicted"/>
<dbReference type="SMART" id="SM00065">
    <property type="entry name" value="GAF"/>
    <property type="match status" value="1"/>
</dbReference>
<dbReference type="PANTHER" id="PTHR43156">
    <property type="entry name" value="STAGE II SPORULATION PROTEIN E-RELATED"/>
    <property type="match status" value="1"/>
</dbReference>
<evidence type="ECO:0000313" key="4">
    <source>
        <dbReference type="EMBL" id="CAB4724539.1"/>
    </source>
</evidence>
<evidence type="ECO:0000259" key="2">
    <source>
        <dbReference type="SMART" id="SM00065"/>
    </source>
</evidence>
<dbReference type="GO" id="GO:0016791">
    <property type="term" value="F:phosphatase activity"/>
    <property type="evidence" value="ECO:0007669"/>
    <property type="project" value="TreeGrafter"/>
</dbReference>
<evidence type="ECO:0000256" key="1">
    <source>
        <dbReference type="ARBA" id="ARBA00022801"/>
    </source>
</evidence>
<dbReference type="SMART" id="SM00331">
    <property type="entry name" value="PP2C_SIG"/>
    <property type="match status" value="1"/>
</dbReference>
<dbReference type="Gene3D" id="3.60.40.10">
    <property type="entry name" value="PPM-type phosphatase domain"/>
    <property type="match status" value="1"/>
</dbReference>
<dbReference type="PANTHER" id="PTHR43156:SF2">
    <property type="entry name" value="STAGE II SPORULATION PROTEIN E"/>
    <property type="match status" value="1"/>
</dbReference>
<dbReference type="InterPro" id="IPR003018">
    <property type="entry name" value="GAF"/>
</dbReference>
<dbReference type="Gene3D" id="3.30.450.40">
    <property type="match status" value="1"/>
</dbReference>
<sequence length="397" mass="42341">MVGGVEDERRQRAVDGLGLAEVGSHPRLDRITRLACLALDVPMSAVTVLDRGRAWFPSAAGFEPGPMPAEDTFCSTTLAEDGDEPLAVVDAHADPRFQDLPVVHEGVNAYVGLPLRDHTGTAVATFCVFDTQPRELTPEQREAFEDLAAWAERELVASTEMQQASRVQASLLPSRPVRVGEWDVDGLCLPALAVGGDFYDYEVSGGVLHVSLGDVMGKGTGAALIGAATRTALRGTSSAVSAGVDLGVTVTHVARSMLDDLERAESFVTLIDLALDLESGVARYVDAGSGLLLLVRADGTPVRLSGRDRPLGILPDDHWEEVEVELGTGDRLVLFSDGVLDLLEDPDDWPRAVGAWVAEADDLPSFLTAMARHATEETPLDDITVVAVFRQGVEEIG</sequence>
<dbReference type="AlphaFoldDB" id="A0A6J6RQ14"/>
<dbReference type="SUPFAM" id="SSF55781">
    <property type="entry name" value="GAF domain-like"/>
    <property type="match status" value="1"/>
</dbReference>
<dbReference type="InterPro" id="IPR029016">
    <property type="entry name" value="GAF-like_dom_sf"/>
</dbReference>
<dbReference type="SUPFAM" id="SSF81606">
    <property type="entry name" value="PP2C-like"/>
    <property type="match status" value="1"/>
</dbReference>
<feature type="domain" description="GAF" evidence="2">
    <location>
        <begin position="23"/>
        <end position="165"/>
    </location>
</feature>
<protein>
    <submittedName>
        <fullName evidence="4">Unannotated protein</fullName>
    </submittedName>
</protein>
<dbReference type="InterPro" id="IPR036457">
    <property type="entry name" value="PPM-type-like_dom_sf"/>
</dbReference>